<accession>A0A1U9M8Y7</accession>
<dbReference type="RefSeq" id="WP_078039035.1">
    <property type="nucleotide sequence ID" value="NZ_CP015820.1"/>
</dbReference>
<dbReference type="OrthoDB" id="62581at2"/>
<gene>
    <name evidence="1" type="ORF">BBC0178_004100</name>
</gene>
<dbReference type="AlphaFoldDB" id="A0A1U9M8Y7"/>
<protein>
    <recommendedName>
        <fullName evidence="3">Acetyltransferase (GNAT) domain-containing protein</fullName>
    </recommendedName>
</protein>
<proteinExistence type="predicted"/>
<sequence>MIKAAPSFNGLKTAAVNGHHFANIDEGLEILKSAEQEARDKGYETLIGPMDNGSWGPYRLVMYSDGSPSFIGEPQSGVYDLEAYIKAGFIIGEMHSSAKANISNRTEPTKHIKNLKMTAWDGKNPEKLLKDVHRITMTAFAKTPLFSPIPANDFIQAYIPILKRADPRLLLSAMNENGEMVAYLLSYPDPNWPKTLIVKTYAATEPGAGRYLMEQILWRGKNYGFEQAVFGLMRDGNYSTSALKRFDATIFRRYALMEKRL</sequence>
<dbReference type="Proteomes" id="UP000189660">
    <property type="component" value="Chromosome"/>
</dbReference>
<organism evidence="1 2">
    <name type="scientific">Bartonella apihabitans</name>
    <dbReference type="NCBI Taxonomy" id="2750929"/>
    <lineage>
        <taxon>Bacteria</taxon>
        <taxon>Pseudomonadati</taxon>
        <taxon>Pseudomonadota</taxon>
        <taxon>Alphaproteobacteria</taxon>
        <taxon>Hyphomicrobiales</taxon>
        <taxon>Bartonellaceae</taxon>
        <taxon>Bartonella</taxon>
    </lineage>
</organism>
<dbReference type="KEGG" id="bapa:BBC0178_004100"/>
<dbReference type="EMBL" id="CP015820">
    <property type="protein sequence ID" value="AQT41909.1"/>
    <property type="molecule type" value="Genomic_DNA"/>
</dbReference>
<evidence type="ECO:0000313" key="1">
    <source>
        <dbReference type="EMBL" id="AQT41909.1"/>
    </source>
</evidence>
<reference evidence="1 2" key="1">
    <citation type="submission" date="2016-11" db="EMBL/GenBank/DDBJ databases">
        <title>Comparative genomics of Bartonella apis.</title>
        <authorList>
            <person name="Engel P."/>
        </authorList>
    </citation>
    <scope>NUCLEOTIDE SEQUENCE [LARGE SCALE GENOMIC DNA]</scope>
    <source>
        <strain evidence="1 2">BBC0178</strain>
    </source>
</reference>
<evidence type="ECO:0000313" key="2">
    <source>
        <dbReference type="Proteomes" id="UP000189660"/>
    </source>
</evidence>
<name>A0A1U9M8Y7_9HYPH</name>
<evidence type="ECO:0008006" key="3">
    <source>
        <dbReference type="Google" id="ProtNLM"/>
    </source>
</evidence>
<keyword evidence="2" id="KW-1185">Reference proteome</keyword>